<proteinExistence type="inferred from homology"/>
<evidence type="ECO:0000256" key="9">
    <source>
        <dbReference type="ARBA" id="ARBA00023136"/>
    </source>
</evidence>
<name>A0A238F7Q1_9BASI</name>
<evidence type="ECO:0000256" key="2">
    <source>
        <dbReference type="ARBA" id="ARBA00010877"/>
    </source>
</evidence>
<accession>A0A238F7Q1</accession>
<feature type="region of interest" description="Disordered" evidence="13">
    <location>
        <begin position="303"/>
        <end position="356"/>
    </location>
</feature>
<dbReference type="GO" id="GO:0042407">
    <property type="term" value="P:cristae formation"/>
    <property type="evidence" value="ECO:0007669"/>
    <property type="project" value="TreeGrafter"/>
</dbReference>
<feature type="coiled-coil region" evidence="12">
    <location>
        <begin position="408"/>
        <end position="454"/>
    </location>
</feature>
<dbReference type="PANTHER" id="PTHR15415">
    <property type="entry name" value="MITOFILIN"/>
    <property type="match status" value="1"/>
</dbReference>
<evidence type="ECO:0000256" key="11">
    <source>
        <dbReference type="RuleBase" id="RU363000"/>
    </source>
</evidence>
<evidence type="ECO:0000256" key="13">
    <source>
        <dbReference type="SAM" id="MobiDB-lite"/>
    </source>
</evidence>
<evidence type="ECO:0000256" key="5">
    <source>
        <dbReference type="ARBA" id="ARBA00022792"/>
    </source>
</evidence>
<evidence type="ECO:0000313" key="15">
    <source>
        <dbReference type="Proteomes" id="UP000198372"/>
    </source>
</evidence>
<keyword evidence="15" id="KW-1185">Reference proteome</keyword>
<dbReference type="PANTHER" id="PTHR15415:SF7">
    <property type="entry name" value="MICOS COMPLEX SUBUNIT MIC60"/>
    <property type="match status" value="1"/>
</dbReference>
<evidence type="ECO:0000256" key="1">
    <source>
        <dbReference type="ARBA" id="ARBA00004434"/>
    </source>
</evidence>
<evidence type="ECO:0000256" key="7">
    <source>
        <dbReference type="ARBA" id="ARBA00023054"/>
    </source>
</evidence>
<dbReference type="AlphaFoldDB" id="A0A238F7Q1"/>
<evidence type="ECO:0000256" key="6">
    <source>
        <dbReference type="ARBA" id="ARBA00022989"/>
    </source>
</evidence>
<dbReference type="EMBL" id="FMSP01000002">
    <property type="protein sequence ID" value="SCV67894.1"/>
    <property type="molecule type" value="Genomic_DNA"/>
</dbReference>
<feature type="transmembrane region" description="Helical" evidence="11">
    <location>
        <begin position="87"/>
        <end position="107"/>
    </location>
</feature>
<gene>
    <name evidence="14" type="ORF">BQ2448_5505</name>
</gene>
<evidence type="ECO:0000313" key="14">
    <source>
        <dbReference type="EMBL" id="SCV67894.1"/>
    </source>
</evidence>
<comment type="subcellular location">
    <subcellularLocation>
        <location evidence="1 11">Mitochondrion inner membrane</location>
        <topology evidence="1 11">Single-pass membrane protein</topology>
    </subcellularLocation>
</comment>
<keyword evidence="5 11" id="KW-0999">Mitochondrion inner membrane</keyword>
<comment type="similarity">
    <text evidence="2 11">Belongs to the MICOS complex subunit Mic60 family.</text>
</comment>
<feature type="region of interest" description="Disordered" evidence="13">
    <location>
        <begin position="154"/>
        <end position="191"/>
    </location>
</feature>
<dbReference type="Pfam" id="PF09731">
    <property type="entry name" value="Mitofilin"/>
    <property type="match status" value="1"/>
</dbReference>
<keyword evidence="4 11" id="KW-0812">Transmembrane</keyword>
<dbReference type="Proteomes" id="UP000198372">
    <property type="component" value="Unassembled WGS sequence"/>
</dbReference>
<dbReference type="InterPro" id="IPR019133">
    <property type="entry name" value="MIC60"/>
</dbReference>
<comment type="subunit">
    <text evidence="11">Component of the mitochondrial contact site and cristae organizing system (MICOS) complex.</text>
</comment>
<keyword evidence="7 12" id="KW-0175">Coiled coil</keyword>
<evidence type="ECO:0000256" key="8">
    <source>
        <dbReference type="ARBA" id="ARBA00023128"/>
    </source>
</evidence>
<protein>
    <recommendedName>
        <fullName evidence="3 11">MICOS complex subunit MIC60</fullName>
    </recommendedName>
    <alternativeName>
        <fullName evidence="11">Mitofilin</fullName>
    </alternativeName>
</protein>
<organism evidence="14 15">
    <name type="scientific">Microbotryum intermedium</name>
    <dbReference type="NCBI Taxonomy" id="269621"/>
    <lineage>
        <taxon>Eukaryota</taxon>
        <taxon>Fungi</taxon>
        <taxon>Dikarya</taxon>
        <taxon>Basidiomycota</taxon>
        <taxon>Pucciniomycotina</taxon>
        <taxon>Microbotryomycetes</taxon>
        <taxon>Microbotryales</taxon>
        <taxon>Microbotryaceae</taxon>
        <taxon>Microbotryum</taxon>
    </lineage>
</organism>
<sequence length="739" mass="79505">MLRTTAMTGRTGLSSAASRLPSTTMRQALVKRVSTVSDVFKQCVSHSYATTPSKSNVLPIPPTSASVPSSFPAASAPVARRSLTRRVLTPLALLVITFYGVSVPLGYSSLRYRDFLVESVPGGELIADALDKYELDRHHASSADVGGKVAQALSKGTSRLVGSSGSSSTTAPSPSPAPAAPPATRKETELTRYAESKAKAEGWQLKKGDKADPIKAREEIKAKAGQATQSVSNAAQKAKDHAVEKAKEAQGVAQKVETKVVDKVEQVKAKVGDVVDKASMAVKSVVPKVEQSESTLPVFAQPPRQLDATPIPPKKAPAGTPYTGPPLPIGFEPAPGFEKPHAPRTPSDQVKPVPAPPQPLPLVAPAITSDEKAASEPMLVQLASTIDSLAKFVENSDEGKASAATGVLKGAQNDLKTLAARLQAIKKDGEQTLSTSLDRQAKEYSNLLVKAEKELVDRLDHQEEDWKKAFEDERKKLVDAYKTKLQNELETQQALIDQRLKEEVIAQGVELQRRWIDEIKLKVEQERGGRLAKLDQLEGGLRKLEKVTQGNVDSLTQAQKARKLQMAVKAVEHAVESGRPFVTELNALKTLAKESVEQAPILDVALSTIDESIASSGVASFPSLASRFTNSVAPQLKKVSLLPEHAGVLAYIQSYLLSHLLFEKQGWAEGNDVISVIARAKFHLLNKDLDLATREVNALSGWPKALARDWLKSARGHLEVQQALSVVEAETTVQGLKAL</sequence>
<keyword evidence="6 11" id="KW-1133">Transmembrane helix</keyword>
<keyword evidence="8 11" id="KW-0496">Mitochondrion</keyword>
<evidence type="ECO:0000256" key="12">
    <source>
        <dbReference type="SAM" id="Coils"/>
    </source>
</evidence>
<reference evidence="15" key="1">
    <citation type="submission" date="2016-09" db="EMBL/GenBank/DDBJ databases">
        <authorList>
            <person name="Jeantristanb JTB J.-T."/>
            <person name="Ricardo R."/>
        </authorList>
    </citation>
    <scope>NUCLEOTIDE SEQUENCE [LARGE SCALE GENOMIC DNA]</scope>
</reference>
<dbReference type="STRING" id="269621.A0A238F7Q1"/>
<evidence type="ECO:0000256" key="3">
    <source>
        <dbReference type="ARBA" id="ARBA00018116"/>
    </source>
</evidence>
<feature type="compositionally biased region" description="Low complexity" evidence="13">
    <location>
        <begin position="162"/>
        <end position="172"/>
    </location>
</feature>
<comment type="function">
    <text evidence="10">Component of the MICOS complex, a large protein complex of the mitochondrial inner membrane that plays crucial roles in the maintenance of crista junctions, inner membrane architecture, and formation of contact sites to the outer membrane. Plays a role in keeping cristae membranes connected to the inner boundary membrane. Also promotes protein import via the mitochondrial intermembrane space assembly (MIA) pathway.</text>
</comment>
<dbReference type="OrthoDB" id="10261039at2759"/>
<dbReference type="GO" id="GO:0061617">
    <property type="term" value="C:MICOS complex"/>
    <property type="evidence" value="ECO:0007669"/>
    <property type="project" value="TreeGrafter"/>
</dbReference>
<keyword evidence="9 11" id="KW-0472">Membrane</keyword>
<evidence type="ECO:0000256" key="10">
    <source>
        <dbReference type="ARBA" id="ARBA00025571"/>
    </source>
</evidence>
<evidence type="ECO:0000256" key="4">
    <source>
        <dbReference type="ARBA" id="ARBA00022692"/>
    </source>
</evidence>